<evidence type="ECO:0000256" key="3">
    <source>
        <dbReference type="ARBA" id="ARBA00021035"/>
    </source>
</evidence>
<comment type="similarity">
    <text evidence="2 10">Belongs to the beta sliding clamp family.</text>
</comment>
<dbReference type="Proteomes" id="UP000249203">
    <property type="component" value="Unassembled WGS sequence"/>
</dbReference>
<dbReference type="RefSeq" id="WP_111569393.1">
    <property type="nucleotide sequence ID" value="NZ_PIPK01000006.1"/>
</dbReference>
<evidence type="ECO:0000259" key="11">
    <source>
        <dbReference type="Pfam" id="PF00712"/>
    </source>
</evidence>
<accession>A0A327WX03</accession>
<evidence type="ECO:0000256" key="6">
    <source>
        <dbReference type="ARBA" id="ARBA00022695"/>
    </source>
</evidence>
<dbReference type="AlphaFoldDB" id="A0A327WX03"/>
<dbReference type="Pfam" id="PF02768">
    <property type="entry name" value="DNA_pol3_beta_3"/>
    <property type="match status" value="1"/>
</dbReference>
<feature type="domain" description="DNA polymerase III beta sliding clamp central" evidence="12">
    <location>
        <begin position="130"/>
        <end position="243"/>
    </location>
</feature>
<keyword evidence="8 10" id="KW-0239">DNA-directed DNA polymerase</keyword>
<dbReference type="EMBL" id="PIPK01000006">
    <property type="protein sequence ID" value="RUO24629.1"/>
    <property type="molecule type" value="Genomic_DNA"/>
</dbReference>
<comment type="caution">
    <text evidence="14">The sequence shown here is derived from an EMBL/GenBank/DDBJ whole genome shotgun (WGS) entry which is preliminary data.</text>
</comment>
<dbReference type="OrthoDB" id="8421503at2"/>
<evidence type="ECO:0000256" key="10">
    <source>
        <dbReference type="PIRNR" id="PIRNR000804"/>
    </source>
</evidence>
<dbReference type="EMBL" id="QLMD01000006">
    <property type="protein sequence ID" value="RAJ97020.1"/>
    <property type="molecule type" value="Genomic_DNA"/>
</dbReference>
<organism evidence="14 16">
    <name type="scientific">Aliidiomarina maris</name>
    <dbReference type="NCBI Taxonomy" id="531312"/>
    <lineage>
        <taxon>Bacteria</taxon>
        <taxon>Pseudomonadati</taxon>
        <taxon>Pseudomonadota</taxon>
        <taxon>Gammaproteobacteria</taxon>
        <taxon>Alteromonadales</taxon>
        <taxon>Idiomarinaceae</taxon>
        <taxon>Aliidiomarina</taxon>
    </lineage>
</organism>
<protein>
    <recommendedName>
        <fullName evidence="3 10">Beta sliding clamp</fullName>
    </recommendedName>
</protein>
<evidence type="ECO:0000256" key="2">
    <source>
        <dbReference type="ARBA" id="ARBA00010752"/>
    </source>
</evidence>
<feature type="domain" description="DNA polymerase III beta sliding clamp C-terminal" evidence="13">
    <location>
        <begin position="245"/>
        <end position="365"/>
    </location>
</feature>
<dbReference type="Pfam" id="PF00712">
    <property type="entry name" value="DNA_pol3_beta"/>
    <property type="match status" value="1"/>
</dbReference>
<dbReference type="CDD" id="cd00140">
    <property type="entry name" value="beta_clamp"/>
    <property type="match status" value="1"/>
</dbReference>
<keyword evidence="17" id="KW-1185">Reference proteome</keyword>
<dbReference type="Proteomes" id="UP000287865">
    <property type="component" value="Unassembled WGS sequence"/>
</dbReference>
<evidence type="ECO:0000313" key="15">
    <source>
        <dbReference type="EMBL" id="RUO24629.1"/>
    </source>
</evidence>
<evidence type="ECO:0000256" key="9">
    <source>
        <dbReference type="ARBA" id="ARBA00023125"/>
    </source>
</evidence>
<proteinExistence type="inferred from homology"/>
<sequence length="366" mass="40798">MNFTTNRDALLKPLQVVSGAVERRHTLPILSNVLIRVNQNELSMTGTDLEVELVSKVSLEQAASGEVTVPAKKLLDIVRTLPDGSDVKLEANGDKVVLRSGRSKFTLSSLPASEFPDIDEWDAEVTFELARGDLKYLMERTHFSMANQDVRYYLNGMLFEVNEDQLRTVATDGHRLAMSGMQLEQTGLPQRQVIVPRKGVSELMRLLEQDDQLIQVSIGQNHLRVRSEGMVFTTKLLDGRFPDYRRVLPQGGDKTVIADRELLRSACVRASILSNEKFRGVRLNLSNGDLALTANNPEQEQAEESIEVDYQGDALEIGFNVTYVLDVLNSIQGEQVKFTLSDANSSALVEDNADDSALYVVMPMRL</sequence>
<dbReference type="GO" id="GO:0003677">
    <property type="term" value="F:DNA binding"/>
    <property type="evidence" value="ECO:0007669"/>
    <property type="project" value="UniProtKB-UniRule"/>
</dbReference>
<dbReference type="GO" id="GO:0005737">
    <property type="term" value="C:cytoplasm"/>
    <property type="evidence" value="ECO:0007669"/>
    <property type="project" value="UniProtKB-SubCell"/>
</dbReference>
<dbReference type="GO" id="GO:0009360">
    <property type="term" value="C:DNA polymerase III complex"/>
    <property type="evidence" value="ECO:0007669"/>
    <property type="project" value="InterPro"/>
</dbReference>
<keyword evidence="9" id="KW-0238">DNA-binding</keyword>
<dbReference type="Gene3D" id="3.70.10.10">
    <property type="match status" value="1"/>
</dbReference>
<comment type="subunit">
    <text evidence="10">Forms a ring-shaped head-to-tail homodimer around DNA.</text>
</comment>
<dbReference type="PANTHER" id="PTHR30478:SF0">
    <property type="entry name" value="BETA SLIDING CLAMP"/>
    <property type="match status" value="1"/>
</dbReference>
<comment type="function">
    <text evidence="10">Confers DNA tethering and processivity to DNA polymerases and other proteins. Acts as a clamp, forming a ring around DNA (a reaction catalyzed by the clamp-loading complex) which diffuses in an ATP-independent manner freely and bidirectionally along dsDNA. Initially characterized for its ability to contact the catalytic subunit of DNA polymerase III (Pol III), a complex, multichain enzyme responsible for most of the replicative synthesis in bacteria; Pol III exhibits 3'-5' exonuclease proofreading activity. The beta chain is required for initiation of replication as well as for processivity of DNA replication.</text>
</comment>
<evidence type="ECO:0000256" key="5">
    <source>
        <dbReference type="ARBA" id="ARBA00022679"/>
    </source>
</evidence>
<reference evidence="15 17" key="1">
    <citation type="journal article" date="2018" name="Front. Microbiol.">
        <title>Genome-Based Analysis Reveals the Taxonomy and Diversity of the Family Idiomarinaceae.</title>
        <authorList>
            <person name="Liu Y."/>
            <person name="Lai Q."/>
            <person name="Shao Z."/>
        </authorList>
    </citation>
    <scope>NUCLEOTIDE SEQUENCE [LARGE SCALE GENOMIC DNA]</scope>
    <source>
        <strain evidence="15 17">CF12-14</strain>
    </source>
</reference>
<dbReference type="SUPFAM" id="SSF55979">
    <property type="entry name" value="DNA clamp"/>
    <property type="match status" value="3"/>
</dbReference>
<evidence type="ECO:0000256" key="1">
    <source>
        <dbReference type="ARBA" id="ARBA00004496"/>
    </source>
</evidence>
<keyword evidence="4 10" id="KW-0963">Cytoplasm</keyword>
<dbReference type="InterPro" id="IPR046938">
    <property type="entry name" value="DNA_clamp_sf"/>
</dbReference>
<evidence type="ECO:0000313" key="17">
    <source>
        <dbReference type="Proteomes" id="UP000287865"/>
    </source>
</evidence>
<dbReference type="InterPro" id="IPR022637">
    <property type="entry name" value="DNA_polIII_beta_cen"/>
</dbReference>
<evidence type="ECO:0000259" key="13">
    <source>
        <dbReference type="Pfam" id="PF02768"/>
    </source>
</evidence>
<gene>
    <name evidence="14" type="ORF">B0I24_10683</name>
    <name evidence="15" type="ORF">CWE07_08125</name>
</gene>
<dbReference type="GO" id="GO:0008408">
    <property type="term" value="F:3'-5' exonuclease activity"/>
    <property type="evidence" value="ECO:0007669"/>
    <property type="project" value="InterPro"/>
</dbReference>
<dbReference type="GO" id="GO:0006271">
    <property type="term" value="P:DNA strand elongation involved in DNA replication"/>
    <property type="evidence" value="ECO:0007669"/>
    <property type="project" value="TreeGrafter"/>
</dbReference>
<dbReference type="GO" id="GO:0003887">
    <property type="term" value="F:DNA-directed DNA polymerase activity"/>
    <property type="evidence" value="ECO:0007669"/>
    <property type="project" value="UniProtKB-UniRule"/>
</dbReference>
<dbReference type="InterPro" id="IPR001001">
    <property type="entry name" value="DNA_polIII_beta"/>
</dbReference>
<feature type="domain" description="DNA polymerase III beta sliding clamp N-terminal" evidence="11">
    <location>
        <begin position="1"/>
        <end position="118"/>
    </location>
</feature>
<evidence type="ECO:0000259" key="12">
    <source>
        <dbReference type="Pfam" id="PF02767"/>
    </source>
</evidence>
<dbReference type="PANTHER" id="PTHR30478">
    <property type="entry name" value="DNA POLYMERASE III SUBUNIT BETA"/>
    <property type="match status" value="1"/>
</dbReference>
<keyword evidence="7 10" id="KW-0235">DNA replication</keyword>
<dbReference type="FunFam" id="3.10.150.10:FF:000007">
    <property type="entry name" value="Beta sliding clamp"/>
    <property type="match status" value="1"/>
</dbReference>
<dbReference type="InterPro" id="IPR022635">
    <property type="entry name" value="DNA_polIII_beta_C"/>
</dbReference>
<evidence type="ECO:0000256" key="7">
    <source>
        <dbReference type="ARBA" id="ARBA00022705"/>
    </source>
</evidence>
<evidence type="ECO:0000256" key="4">
    <source>
        <dbReference type="ARBA" id="ARBA00022490"/>
    </source>
</evidence>
<keyword evidence="5 10" id="KW-0808">Transferase</keyword>
<name>A0A327WX03_9GAMM</name>
<evidence type="ECO:0000313" key="16">
    <source>
        <dbReference type="Proteomes" id="UP000249203"/>
    </source>
</evidence>
<dbReference type="InterPro" id="IPR022634">
    <property type="entry name" value="DNA_polIII_beta_N"/>
</dbReference>
<reference evidence="14 16" key="2">
    <citation type="submission" date="2018-06" db="EMBL/GenBank/DDBJ databases">
        <title>Genomic Encyclopedia of Type Strains, Phase III (KMG-III): the genomes of soil and plant-associated and newly described type strains.</title>
        <authorList>
            <person name="Whitman W."/>
        </authorList>
    </citation>
    <scope>NUCLEOTIDE SEQUENCE [LARGE SCALE GENOMIC DNA]</scope>
    <source>
        <strain evidence="14 16">CGMCC 1.15366</strain>
    </source>
</reference>
<evidence type="ECO:0000313" key="14">
    <source>
        <dbReference type="EMBL" id="RAJ97020.1"/>
    </source>
</evidence>
<dbReference type="Gene3D" id="3.10.150.10">
    <property type="entry name" value="DNA Polymerase III, subunit A, domain 2"/>
    <property type="match status" value="1"/>
</dbReference>
<evidence type="ECO:0000256" key="8">
    <source>
        <dbReference type="ARBA" id="ARBA00022932"/>
    </source>
</evidence>
<dbReference type="SMART" id="SM00480">
    <property type="entry name" value="POL3Bc"/>
    <property type="match status" value="1"/>
</dbReference>
<comment type="subcellular location">
    <subcellularLocation>
        <location evidence="1 10">Cytoplasm</location>
    </subcellularLocation>
</comment>
<dbReference type="NCBIfam" id="TIGR00663">
    <property type="entry name" value="dnan"/>
    <property type="match status" value="1"/>
</dbReference>
<dbReference type="PIRSF" id="PIRSF000804">
    <property type="entry name" value="DNA_pol_III_b"/>
    <property type="match status" value="1"/>
</dbReference>
<keyword evidence="6 10" id="KW-0548">Nucleotidyltransferase</keyword>
<dbReference type="Pfam" id="PF02767">
    <property type="entry name" value="DNA_pol3_beta_2"/>
    <property type="match status" value="1"/>
</dbReference>